<evidence type="ECO:0000313" key="1">
    <source>
        <dbReference type="EMBL" id="AYN55912.1"/>
    </source>
</evidence>
<organism evidence="1 2">
    <name type="scientific">Microbacterium phage Brahms</name>
    <dbReference type="NCBI Taxonomy" id="2419973"/>
    <lineage>
        <taxon>Viruses</taxon>
        <taxon>Duplodnaviria</taxon>
        <taxon>Heunggongvirae</taxon>
        <taxon>Uroviricota</taxon>
        <taxon>Caudoviricetes</taxon>
        <taxon>Armstrongvirus</taxon>
        <taxon>Armstrongvirus armstrong</taxon>
    </lineage>
</organism>
<name>A0A3G2KA97_9CAUD</name>
<dbReference type="EMBL" id="MH834602">
    <property type="protein sequence ID" value="AYN55912.1"/>
    <property type="molecule type" value="Genomic_DNA"/>
</dbReference>
<proteinExistence type="predicted"/>
<evidence type="ECO:0000313" key="2">
    <source>
        <dbReference type="Proteomes" id="UP000279098"/>
    </source>
</evidence>
<protein>
    <submittedName>
        <fullName evidence="1">Uncharacterized protein</fullName>
    </submittedName>
</protein>
<accession>A0A3G2KA97</accession>
<dbReference type="Proteomes" id="UP000279098">
    <property type="component" value="Genome"/>
</dbReference>
<reference evidence="1 2" key="1">
    <citation type="submission" date="2018-09" db="EMBL/GenBank/DDBJ databases">
        <authorList>
            <person name="Fryberger R.B."/>
            <person name="Stoner T.H."/>
            <person name="Garlena R.A."/>
            <person name="Russell D.A."/>
            <person name="Pope W.H."/>
            <person name="Jacobs-Sera D."/>
            <person name="Hatfull G.F."/>
        </authorList>
    </citation>
    <scope>NUCLEOTIDE SEQUENCE [LARGE SCALE GENOMIC DNA]</scope>
</reference>
<sequence>MAAITQYVHFRDTPAVDGLCPKCFNPALKEFTLQRINLEGITTLGTRVACTDCRIWTGPLKEYTE</sequence>
<gene>
    <name evidence="1" type="primary">41</name>
    <name evidence="1" type="ORF">PBI_BRAHMS_41</name>
</gene>